<dbReference type="RefSeq" id="WP_043011197.1">
    <property type="nucleotide sequence ID" value="NZ_CP009619.1"/>
</dbReference>
<geneLocation type="plasmid" evidence="1 2">
    <name>p380</name>
</geneLocation>
<keyword evidence="2" id="KW-1185">Reference proteome</keyword>
<protein>
    <submittedName>
        <fullName evidence="1">Uncharacterized protein</fullName>
    </submittedName>
</protein>
<evidence type="ECO:0000313" key="1">
    <source>
        <dbReference type="EMBL" id="AIW22400.1"/>
    </source>
</evidence>
<accession>A0AAN0W073</accession>
<dbReference type="AlphaFoldDB" id="A0AAN0W073"/>
<sequence>MTSSEFNSRYPVGSEFMWRPFQFLQGNGIRVVTTGEAISDGKDIIVPIYNDDFPRHANLDELTPVKK</sequence>
<name>A0AAN0W073_9VIBR</name>
<dbReference type="EMBL" id="CP009619">
    <property type="protein sequence ID" value="AIW22400.1"/>
    <property type="molecule type" value="Genomic_DNA"/>
</dbReference>
<keyword evidence="1" id="KW-0614">Plasmid</keyword>
<organism evidence="1 2">
    <name type="scientific">Vibrio coralliilyticus</name>
    <dbReference type="NCBI Taxonomy" id="190893"/>
    <lineage>
        <taxon>Bacteria</taxon>
        <taxon>Pseudomonadati</taxon>
        <taxon>Pseudomonadota</taxon>
        <taxon>Gammaproteobacteria</taxon>
        <taxon>Vibrionales</taxon>
        <taxon>Vibrionaceae</taxon>
        <taxon>Vibrio</taxon>
    </lineage>
</organism>
<reference evidence="1 2" key="1">
    <citation type="submission" date="2014-10" db="EMBL/GenBank/DDBJ databases">
        <title>The Complete Genome Sequence for the Shellfish Pathogen Vibrio coralliilyticus RE98 Isolated from a Shellfish Hatchery.</title>
        <authorList>
            <person name="Richards G.P."/>
            <person name="Bono J.L."/>
            <person name="Watson M.A."/>
            <person name="Needleman D.S."/>
        </authorList>
    </citation>
    <scope>NUCLEOTIDE SEQUENCE [LARGE SCALE GENOMIC DNA]</scope>
    <source>
        <strain evidence="1 2">RE98</strain>
        <plasmid evidence="1 2">p380</plasmid>
    </source>
</reference>
<dbReference type="Proteomes" id="UP000030081">
    <property type="component" value="Plasmid p380"/>
</dbReference>
<gene>
    <name evidence="1" type="ORF">IX92_25355</name>
</gene>
<proteinExistence type="predicted"/>
<evidence type="ECO:0000313" key="2">
    <source>
        <dbReference type="Proteomes" id="UP000030081"/>
    </source>
</evidence>
<dbReference type="KEGG" id="vcy:IX92_25355"/>